<sequence>HHERIVMFGKRWTLLHEPWLDKGVFMRPLPSGAPNPFSLERFTDFSTYKDLTITELHEYFNDAPAFREMMEGLPAFRDAFVKQVNAERASSLKTIRDNLGLILSDIQVAPGLWNVKAGVERSVNPTLKLLLYKPGTNSVRKFSPIHYCRQDESGYPFMNEYQAKVD</sequence>
<proteinExistence type="predicted"/>
<dbReference type="OrthoDB" id="3231188at2759"/>
<evidence type="ECO:0000313" key="1">
    <source>
        <dbReference type="EMBL" id="THU80411.1"/>
    </source>
</evidence>
<dbReference type="EMBL" id="ML179907">
    <property type="protein sequence ID" value="THU80411.1"/>
    <property type="molecule type" value="Genomic_DNA"/>
</dbReference>
<dbReference type="AlphaFoldDB" id="A0A4S8KX59"/>
<name>A0A4S8KX59_DENBC</name>
<evidence type="ECO:0000313" key="2">
    <source>
        <dbReference type="Proteomes" id="UP000297245"/>
    </source>
</evidence>
<dbReference type="Proteomes" id="UP000297245">
    <property type="component" value="Unassembled WGS sequence"/>
</dbReference>
<gene>
    <name evidence="1" type="ORF">K435DRAFT_695760</name>
</gene>
<accession>A0A4S8KX59</accession>
<feature type="non-terminal residue" evidence="1">
    <location>
        <position position="1"/>
    </location>
</feature>
<keyword evidence="2" id="KW-1185">Reference proteome</keyword>
<protein>
    <submittedName>
        <fullName evidence="1">Uncharacterized protein</fullName>
    </submittedName>
</protein>
<organism evidence="1 2">
    <name type="scientific">Dendrothele bispora (strain CBS 962.96)</name>
    <dbReference type="NCBI Taxonomy" id="1314807"/>
    <lineage>
        <taxon>Eukaryota</taxon>
        <taxon>Fungi</taxon>
        <taxon>Dikarya</taxon>
        <taxon>Basidiomycota</taxon>
        <taxon>Agaricomycotina</taxon>
        <taxon>Agaricomycetes</taxon>
        <taxon>Agaricomycetidae</taxon>
        <taxon>Agaricales</taxon>
        <taxon>Agaricales incertae sedis</taxon>
        <taxon>Dendrothele</taxon>
    </lineage>
</organism>
<reference evidence="1 2" key="1">
    <citation type="journal article" date="2019" name="Nat. Ecol. Evol.">
        <title>Megaphylogeny resolves global patterns of mushroom evolution.</title>
        <authorList>
            <person name="Varga T."/>
            <person name="Krizsan K."/>
            <person name="Foldi C."/>
            <person name="Dima B."/>
            <person name="Sanchez-Garcia M."/>
            <person name="Sanchez-Ramirez S."/>
            <person name="Szollosi G.J."/>
            <person name="Szarkandi J.G."/>
            <person name="Papp V."/>
            <person name="Albert L."/>
            <person name="Andreopoulos W."/>
            <person name="Angelini C."/>
            <person name="Antonin V."/>
            <person name="Barry K.W."/>
            <person name="Bougher N.L."/>
            <person name="Buchanan P."/>
            <person name="Buyck B."/>
            <person name="Bense V."/>
            <person name="Catcheside P."/>
            <person name="Chovatia M."/>
            <person name="Cooper J."/>
            <person name="Damon W."/>
            <person name="Desjardin D."/>
            <person name="Finy P."/>
            <person name="Geml J."/>
            <person name="Haridas S."/>
            <person name="Hughes K."/>
            <person name="Justo A."/>
            <person name="Karasinski D."/>
            <person name="Kautmanova I."/>
            <person name="Kiss B."/>
            <person name="Kocsube S."/>
            <person name="Kotiranta H."/>
            <person name="LaButti K.M."/>
            <person name="Lechner B.E."/>
            <person name="Liimatainen K."/>
            <person name="Lipzen A."/>
            <person name="Lukacs Z."/>
            <person name="Mihaltcheva S."/>
            <person name="Morgado L.N."/>
            <person name="Niskanen T."/>
            <person name="Noordeloos M.E."/>
            <person name="Ohm R.A."/>
            <person name="Ortiz-Santana B."/>
            <person name="Ovrebo C."/>
            <person name="Racz N."/>
            <person name="Riley R."/>
            <person name="Savchenko A."/>
            <person name="Shiryaev A."/>
            <person name="Soop K."/>
            <person name="Spirin V."/>
            <person name="Szebenyi C."/>
            <person name="Tomsovsky M."/>
            <person name="Tulloss R.E."/>
            <person name="Uehling J."/>
            <person name="Grigoriev I.V."/>
            <person name="Vagvolgyi C."/>
            <person name="Papp T."/>
            <person name="Martin F.M."/>
            <person name="Miettinen O."/>
            <person name="Hibbett D.S."/>
            <person name="Nagy L.G."/>
        </authorList>
    </citation>
    <scope>NUCLEOTIDE SEQUENCE [LARGE SCALE GENOMIC DNA]</scope>
    <source>
        <strain evidence="1 2">CBS 962.96</strain>
    </source>
</reference>